<organism evidence="1 2">
    <name type="scientific">Komarekiella delphini-convector SJRDD-AB1</name>
    <dbReference type="NCBI Taxonomy" id="2593771"/>
    <lineage>
        <taxon>Bacteria</taxon>
        <taxon>Bacillati</taxon>
        <taxon>Cyanobacteriota</taxon>
        <taxon>Cyanophyceae</taxon>
        <taxon>Nostocales</taxon>
        <taxon>Nostocaceae</taxon>
        <taxon>Komarekiella</taxon>
        <taxon>Komarekiella delphini-convector</taxon>
    </lineage>
</organism>
<protein>
    <submittedName>
        <fullName evidence="1">DUF4058 family protein</fullName>
    </submittedName>
</protein>
<dbReference type="Proteomes" id="UP001165986">
    <property type="component" value="Unassembled WGS sequence"/>
</dbReference>
<dbReference type="EMBL" id="VJXY01000031">
    <property type="protein sequence ID" value="MBD6618768.1"/>
    <property type="molecule type" value="Genomic_DNA"/>
</dbReference>
<keyword evidence="2" id="KW-1185">Reference proteome</keyword>
<comment type="caution">
    <text evidence="1">The sequence shown here is derived from an EMBL/GenBank/DDBJ whole genome shotgun (WGS) entry which is preliminary data.</text>
</comment>
<evidence type="ECO:0000313" key="2">
    <source>
        <dbReference type="Proteomes" id="UP001165986"/>
    </source>
</evidence>
<sequence length="24" mass="2785">MPSPFPGMNPYLEDPELWLGIRPK</sequence>
<dbReference type="AlphaFoldDB" id="A0AA40T0L0"/>
<dbReference type="RefSeq" id="WP_191760022.1">
    <property type="nucleotide sequence ID" value="NZ_VJXY01000031.1"/>
</dbReference>
<dbReference type="InterPro" id="IPR025132">
    <property type="entry name" value="DUF4058"/>
</dbReference>
<accession>A0AA40T0L0</accession>
<evidence type="ECO:0000313" key="1">
    <source>
        <dbReference type="EMBL" id="MBD6618768.1"/>
    </source>
</evidence>
<gene>
    <name evidence="1" type="ORF">FNW02_23805</name>
</gene>
<reference evidence="1" key="1">
    <citation type="submission" date="2019-07" db="EMBL/GenBank/DDBJ databases">
        <title>Toxilogical consequences of a new and cryptic species of cyanobacteria (Komarekiella delphini-convector) recovered from the epidermis of a bottlenose dolphin and 1500 ft. in the air.</title>
        <authorList>
            <person name="Brown A.O."/>
            <person name="Dvorak P."/>
            <person name="Villanueva C.D."/>
            <person name="Foss A.J."/>
            <person name="Garvey A.D."/>
            <person name="Gibson Q.A."/>
            <person name="Johansen J.R."/>
            <person name="Casamatta D.A."/>
        </authorList>
    </citation>
    <scope>NUCLEOTIDE SEQUENCE</scope>
    <source>
        <strain evidence="1">SJRDD-AB1</strain>
    </source>
</reference>
<proteinExistence type="predicted"/>
<name>A0AA40T0L0_9NOST</name>
<dbReference type="Pfam" id="PF13267">
    <property type="entry name" value="DUF4058"/>
    <property type="match status" value="1"/>
</dbReference>